<comment type="caution">
    <text evidence="8">The sequence shown here is derived from an EMBL/GenBank/DDBJ whole genome shotgun (WGS) entry which is preliminary data.</text>
</comment>
<keyword evidence="3" id="KW-0808">Transferase</keyword>
<protein>
    <submittedName>
        <fullName evidence="8">Methylase of polypeptide subunit release factors</fullName>
    </submittedName>
</protein>
<dbReference type="PROSITE" id="PS00092">
    <property type="entry name" value="N6_MTASE"/>
    <property type="match status" value="1"/>
</dbReference>
<dbReference type="InterPro" id="IPR052190">
    <property type="entry name" value="Euk-Arch_PrmC-MTase"/>
</dbReference>
<dbReference type="GO" id="GO:0032259">
    <property type="term" value="P:methylation"/>
    <property type="evidence" value="ECO:0007669"/>
    <property type="project" value="UniProtKB-KW"/>
</dbReference>
<dbReference type="SUPFAM" id="SSF53335">
    <property type="entry name" value="S-adenosyl-L-methionine-dependent methyltransferases"/>
    <property type="match status" value="1"/>
</dbReference>
<evidence type="ECO:0000313" key="9">
    <source>
        <dbReference type="Proteomes" id="UP001549257"/>
    </source>
</evidence>
<dbReference type="InterPro" id="IPR007848">
    <property type="entry name" value="Small_mtfrase_dom"/>
</dbReference>
<keyword evidence="2 8" id="KW-0489">Methyltransferase</keyword>
<proteinExistence type="inferred from homology"/>
<dbReference type="EMBL" id="JBEPSJ010000001">
    <property type="protein sequence ID" value="MET4581893.1"/>
    <property type="molecule type" value="Genomic_DNA"/>
</dbReference>
<dbReference type="Pfam" id="PF23186">
    <property type="entry name" value="DUF7059"/>
    <property type="match status" value="1"/>
</dbReference>
<keyword evidence="4" id="KW-0949">S-adenosyl-L-methionine</keyword>
<dbReference type="Pfam" id="PF05175">
    <property type="entry name" value="MTS"/>
    <property type="match status" value="1"/>
</dbReference>
<feature type="domain" description="Methyltransferase small" evidence="5">
    <location>
        <begin position="151"/>
        <end position="237"/>
    </location>
</feature>
<dbReference type="GO" id="GO:0008168">
    <property type="term" value="F:methyltransferase activity"/>
    <property type="evidence" value="ECO:0007669"/>
    <property type="project" value="UniProtKB-KW"/>
</dbReference>
<evidence type="ECO:0000256" key="2">
    <source>
        <dbReference type="ARBA" id="ARBA00022603"/>
    </source>
</evidence>
<evidence type="ECO:0000256" key="3">
    <source>
        <dbReference type="ARBA" id="ARBA00022679"/>
    </source>
</evidence>
<name>A0ABV2QMZ7_9MICO</name>
<evidence type="ECO:0000256" key="1">
    <source>
        <dbReference type="ARBA" id="ARBA00006149"/>
    </source>
</evidence>
<reference evidence="8 9" key="1">
    <citation type="submission" date="2024-06" db="EMBL/GenBank/DDBJ databases">
        <title>Sorghum-associated microbial communities from plants grown in Nebraska, USA.</title>
        <authorList>
            <person name="Schachtman D."/>
        </authorList>
    </citation>
    <scope>NUCLEOTIDE SEQUENCE [LARGE SCALE GENOMIC DNA]</scope>
    <source>
        <strain evidence="8 9">2857</strain>
    </source>
</reference>
<dbReference type="Gene3D" id="3.40.50.150">
    <property type="entry name" value="Vaccinia Virus protein VP39"/>
    <property type="match status" value="1"/>
</dbReference>
<dbReference type="CDD" id="cd02440">
    <property type="entry name" value="AdoMet_MTases"/>
    <property type="match status" value="1"/>
</dbReference>
<feature type="domain" description="DUF7782" evidence="7">
    <location>
        <begin position="407"/>
        <end position="505"/>
    </location>
</feature>
<keyword evidence="9" id="KW-1185">Reference proteome</keyword>
<dbReference type="InterPro" id="IPR002052">
    <property type="entry name" value="DNA_methylase_N6_adenine_CS"/>
</dbReference>
<evidence type="ECO:0000259" key="7">
    <source>
        <dbReference type="Pfam" id="PF25004"/>
    </source>
</evidence>
<comment type="similarity">
    <text evidence="1">Belongs to the eukaryotic/archaeal PrmC-related family.</text>
</comment>
<sequence>MRLNVAVTSDLISALRDDLFTADYTAETVDALWGADAAAALRRGQREPARRAVDGANGVAVVAGAFVLGLPVDAARLGEALPRLGLDGAVSLGLVSVDGGTATPLLDLRPHAFIDSLGPGSWWIASDLGEAALRTAIPENHVLGVGGASTTLAGLMIGTRVGSVLDLGTGCGIQALHAARHAKRVVATDISQRALELAAFNAELNGVTSIEFRLGSLFEPVDAETFDQIVSNPPFVITPRGDGVPSYEYRDGGLVGDALVASVIAGAADRLAPGGVAQLLGNWEYRDGVDAFDRVGVWLDGTGLDAWIVEREVQDAALYAETWIRDGGTLPRTDEYDRLYAAWLDDFAARGVTAIGFGYITLRRPLDGAPTLRRLERLPGALGHNATGLGGHIAATLAAHDTLTRLTDAALVASTFVAAGDVTEERHYWPGDEHPTVMDLRQGGGFGRTFPLGTALAAVVGACDGELPLGAICSAVAHLLEVDEDELLAEVVPGVRELVTTGFLVVA</sequence>
<accession>A0ABV2QMZ7</accession>
<dbReference type="PANTHER" id="PTHR45875">
    <property type="entry name" value="METHYLTRANSFERASE N6AMT1"/>
    <property type="match status" value="1"/>
</dbReference>
<dbReference type="InterPro" id="IPR029063">
    <property type="entry name" value="SAM-dependent_MTases_sf"/>
</dbReference>
<feature type="domain" description="DUF7059" evidence="6">
    <location>
        <begin position="22"/>
        <end position="102"/>
    </location>
</feature>
<evidence type="ECO:0000256" key="4">
    <source>
        <dbReference type="ARBA" id="ARBA00022691"/>
    </source>
</evidence>
<dbReference type="Pfam" id="PF25004">
    <property type="entry name" value="DUF7782"/>
    <property type="match status" value="1"/>
</dbReference>
<evidence type="ECO:0000313" key="8">
    <source>
        <dbReference type="EMBL" id="MET4581893.1"/>
    </source>
</evidence>
<organism evidence="8 9">
    <name type="scientific">Conyzicola nivalis</name>
    <dbReference type="NCBI Taxonomy" id="1477021"/>
    <lineage>
        <taxon>Bacteria</taxon>
        <taxon>Bacillati</taxon>
        <taxon>Actinomycetota</taxon>
        <taxon>Actinomycetes</taxon>
        <taxon>Micrococcales</taxon>
        <taxon>Microbacteriaceae</taxon>
        <taxon>Conyzicola</taxon>
    </lineage>
</organism>
<dbReference type="InterPro" id="IPR056684">
    <property type="entry name" value="DUF7782"/>
</dbReference>
<dbReference type="PANTHER" id="PTHR45875:SF1">
    <property type="entry name" value="METHYLTRANSFERASE N6AMT1"/>
    <property type="match status" value="1"/>
</dbReference>
<evidence type="ECO:0000259" key="5">
    <source>
        <dbReference type="Pfam" id="PF05175"/>
    </source>
</evidence>
<gene>
    <name evidence="8" type="ORF">ABIE21_001383</name>
</gene>
<dbReference type="Proteomes" id="UP001549257">
    <property type="component" value="Unassembled WGS sequence"/>
</dbReference>
<dbReference type="RefSeq" id="WP_354024053.1">
    <property type="nucleotide sequence ID" value="NZ_JBEPSJ010000001.1"/>
</dbReference>
<dbReference type="InterPro" id="IPR055487">
    <property type="entry name" value="DUF7059"/>
</dbReference>
<evidence type="ECO:0000259" key="6">
    <source>
        <dbReference type="Pfam" id="PF23186"/>
    </source>
</evidence>